<protein>
    <recommendedName>
        <fullName evidence="3">Replication initiator A N-terminal domain-containing protein</fullName>
    </recommendedName>
</protein>
<name>A0A0A0HZP4_CLONO</name>
<dbReference type="Proteomes" id="UP000030012">
    <property type="component" value="Unassembled WGS sequence"/>
</dbReference>
<dbReference type="EMBL" id="JENJ01000065">
    <property type="protein sequence ID" value="KGM94649.1"/>
    <property type="molecule type" value="Genomic_DNA"/>
</dbReference>
<evidence type="ECO:0000313" key="1">
    <source>
        <dbReference type="EMBL" id="KGM94649.1"/>
    </source>
</evidence>
<sequence length="96" mass="11478">MYGKDSLMLYTILKRDVTVRNYTKFTVKELLETLQISNTNTRMIKKIKETLIQMNGKLINLYEDRNCTKEVEKIDNNTVYFALFKNESPDENFFYC</sequence>
<comment type="caution">
    <text evidence="1">The sequence shown here is derived from an EMBL/GenBank/DDBJ whole genome shotgun (WGS) entry which is preliminary data.</text>
</comment>
<reference evidence="1 2" key="1">
    <citation type="submission" date="2014-01" db="EMBL/GenBank/DDBJ databases">
        <title>Plasmidome dynamics in the species complex Clostridium novyi sensu lato converts strains of independent lineages into distinctly different pathogens.</title>
        <authorList>
            <person name="Skarin H."/>
            <person name="Segerman B."/>
        </authorList>
    </citation>
    <scope>NUCLEOTIDE SEQUENCE [LARGE SCALE GENOMIC DNA]</scope>
    <source>
        <strain evidence="1 2">4552</strain>
    </source>
</reference>
<evidence type="ECO:0000313" key="2">
    <source>
        <dbReference type="Proteomes" id="UP000030012"/>
    </source>
</evidence>
<dbReference type="AlphaFoldDB" id="A0A0A0HZP4"/>
<evidence type="ECO:0008006" key="3">
    <source>
        <dbReference type="Google" id="ProtNLM"/>
    </source>
</evidence>
<proteinExistence type="predicted"/>
<accession>A0A0A0HZP4</accession>
<gene>
    <name evidence="1" type="ORF">Z968_11335</name>
</gene>
<organism evidence="1 2">
    <name type="scientific">Clostridium novyi A str. 4552</name>
    <dbReference type="NCBI Taxonomy" id="1444289"/>
    <lineage>
        <taxon>Bacteria</taxon>
        <taxon>Bacillati</taxon>
        <taxon>Bacillota</taxon>
        <taxon>Clostridia</taxon>
        <taxon>Eubacteriales</taxon>
        <taxon>Clostridiaceae</taxon>
        <taxon>Clostridium</taxon>
    </lineage>
</organism>